<sequence>MKSNTLLVLVIVLVILNIMAINAWPFGFRGSLQGFKTQRVGKEGYQSLPPITAPSVPMMTMPQRPPGSTSMPSMTMPSPPMPSMTMPSTTMPSMTMPSTTMPSPPMPFPPMPSTTMPSTTMPSTMPSQTSNPVVAPTVPMLPIRSPNTPAMMDASGNIRQGFRNASEMQGAEFKRKEGFQSRYLDNAGGAKDLYQPMGAFDGVNLPTGNKSAWRYTSPNEALLGAEFTPGDDSLFIFKNNQCKPECCGASFSCSGGCVCTTENQRDYINGRGGNRTSPAED</sequence>
<dbReference type="AlphaFoldDB" id="A0A6C0IE34"/>
<evidence type="ECO:0000313" key="1">
    <source>
        <dbReference type="EMBL" id="QHT91378.1"/>
    </source>
</evidence>
<protein>
    <submittedName>
        <fullName evidence="1">Uncharacterized protein</fullName>
    </submittedName>
</protein>
<dbReference type="EMBL" id="MN740165">
    <property type="protein sequence ID" value="QHT91378.1"/>
    <property type="molecule type" value="Genomic_DNA"/>
</dbReference>
<name>A0A6C0IE34_9ZZZZ</name>
<reference evidence="1" key="1">
    <citation type="journal article" date="2020" name="Nature">
        <title>Giant virus diversity and host interactions through global metagenomics.</title>
        <authorList>
            <person name="Schulz F."/>
            <person name="Roux S."/>
            <person name="Paez-Espino D."/>
            <person name="Jungbluth S."/>
            <person name="Walsh D.A."/>
            <person name="Denef V.J."/>
            <person name="McMahon K.D."/>
            <person name="Konstantinidis K.T."/>
            <person name="Eloe-Fadrosh E.A."/>
            <person name="Kyrpides N.C."/>
            <person name="Woyke T."/>
        </authorList>
    </citation>
    <scope>NUCLEOTIDE SEQUENCE</scope>
    <source>
        <strain evidence="1">GVMAG-M-3300023184-77</strain>
    </source>
</reference>
<organism evidence="1">
    <name type="scientific">viral metagenome</name>
    <dbReference type="NCBI Taxonomy" id="1070528"/>
    <lineage>
        <taxon>unclassified sequences</taxon>
        <taxon>metagenomes</taxon>
        <taxon>organismal metagenomes</taxon>
    </lineage>
</organism>
<accession>A0A6C0IE34</accession>
<proteinExistence type="predicted"/>